<protein>
    <recommendedName>
        <fullName evidence="5">Essential protein Yae1 N-terminal domain-containing protein</fullName>
    </recommendedName>
</protein>
<keyword evidence="3" id="KW-0963">Cytoplasm</keyword>
<comment type="caution">
    <text evidence="6">The sequence shown here is derived from an EMBL/GenBank/DDBJ whole genome shotgun (WGS) entry which is preliminary data.</text>
</comment>
<comment type="subcellular location">
    <subcellularLocation>
        <location evidence="2">Cytoplasm</location>
    </subcellularLocation>
    <subcellularLocation>
        <location evidence="1">Nucleus</location>
    </subcellularLocation>
</comment>
<evidence type="ECO:0000313" key="7">
    <source>
        <dbReference type="Proteomes" id="UP000241769"/>
    </source>
</evidence>
<dbReference type="GO" id="GO:0005634">
    <property type="term" value="C:nucleus"/>
    <property type="evidence" value="ECO:0007669"/>
    <property type="project" value="UniProtKB-SubCell"/>
</dbReference>
<evidence type="ECO:0000256" key="2">
    <source>
        <dbReference type="ARBA" id="ARBA00004496"/>
    </source>
</evidence>
<organism evidence="6 7">
    <name type="scientific">Planoprotostelium fungivorum</name>
    <dbReference type="NCBI Taxonomy" id="1890364"/>
    <lineage>
        <taxon>Eukaryota</taxon>
        <taxon>Amoebozoa</taxon>
        <taxon>Evosea</taxon>
        <taxon>Variosea</taxon>
        <taxon>Cavosteliida</taxon>
        <taxon>Cavosteliaceae</taxon>
        <taxon>Planoprotostelium</taxon>
    </lineage>
</organism>
<dbReference type="GO" id="GO:0005737">
    <property type="term" value="C:cytoplasm"/>
    <property type="evidence" value="ECO:0007669"/>
    <property type="project" value="UniProtKB-SubCell"/>
</dbReference>
<evidence type="ECO:0000313" key="6">
    <source>
        <dbReference type="EMBL" id="PRP77012.1"/>
    </source>
</evidence>
<dbReference type="PANTHER" id="PTHR18829">
    <property type="entry name" value="PROTEIN YAE1 HOMOLOG"/>
    <property type="match status" value="1"/>
</dbReference>
<evidence type="ECO:0000256" key="4">
    <source>
        <dbReference type="ARBA" id="ARBA00023242"/>
    </source>
</evidence>
<dbReference type="AlphaFoldDB" id="A0A2P6MZ76"/>
<dbReference type="InterPro" id="IPR038881">
    <property type="entry name" value="Yae1-like"/>
</dbReference>
<evidence type="ECO:0000259" key="5">
    <source>
        <dbReference type="Pfam" id="PF09811"/>
    </source>
</evidence>
<dbReference type="InParanoid" id="A0A2P6MZ76"/>
<keyword evidence="7" id="KW-1185">Reference proteome</keyword>
<sequence length="148" mass="16561">MRGQFLNAGYRIGVTEGQENTLQQGFDVAFVRGHDNGVELARLLGLFDAFDSFATGHRQEMGDDLTAKLSSTHDQLNDIFARRAELFQKMIADPATPRSDDTINAQVTSTVSEFCTWLTSHMNESTHDDRKLNLLRGMLASIQKSRPQ</sequence>
<proteinExistence type="predicted"/>
<dbReference type="EMBL" id="MDYQ01000286">
    <property type="protein sequence ID" value="PRP77012.1"/>
    <property type="molecule type" value="Genomic_DNA"/>
</dbReference>
<dbReference type="Pfam" id="PF09811">
    <property type="entry name" value="Yae1_N"/>
    <property type="match status" value="1"/>
</dbReference>
<dbReference type="InterPro" id="IPR019191">
    <property type="entry name" value="Essential_protein_Yae1_N"/>
</dbReference>
<gene>
    <name evidence="6" type="ORF">PROFUN_15102</name>
</gene>
<dbReference type="OrthoDB" id="20086at2759"/>
<evidence type="ECO:0000256" key="1">
    <source>
        <dbReference type="ARBA" id="ARBA00004123"/>
    </source>
</evidence>
<feature type="domain" description="Essential protein Yae1 N-terminal" evidence="5">
    <location>
        <begin position="9"/>
        <end position="46"/>
    </location>
</feature>
<reference evidence="6 7" key="1">
    <citation type="journal article" date="2018" name="Genome Biol. Evol.">
        <title>Multiple Roots of Fruiting Body Formation in Amoebozoa.</title>
        <authorList>
            <person name="Hillmann F."/>
            <person name="Forbes G."/>
            <person name="Novohradska S."/>
            <person name="Ferling I."/>
            <person name="Riege K."/>
            <person name="Groth M."/>
            <person name="Westermann M."/>
            <person name="Marz M."/>
            <person name="Spaller T."/>
            <person name="Winckler T."/>
            <person name="Schaap P."/>
            <person name="Glockner G."/>
        </authorList>
    </citation>
    <scope>NUCLEOTIDE SEQUENCE [LARGE SCALE GENOMIC DNA]</scope>
    <source>
        <strain evidence="6 7">Jena</strain>
    </source>
</reference>
<dbReference type="Proteomes" id="UP000241769">
    <property type="component" value="Unassembled WGS sequence"/>
</dbReference>
<evidence type="ECO:0000256" key="3">
    <source>
        <dbReference type="ARBA" id="ARBA00022490"/>
    </source>
</evidence>
<dbReference type="PANTHER" id="PTHR18829:SF0">
    <property type="entry name" value="PROTEIN YAE1 HOMOLOG"/>
    <property type="match status" value="1"/>
</dbReference>
<accession>A0A2P6MZ76</accession>
<name>A0A2P6MZ76_9EUKA</name>
<keyword evidence="4" id="KW-0539">Nucleus</keyword>